<sequence length="68" mass="7349">MLCPPLVHGAGGSGNGTAQDTKVWPLLGTRAVTAVHVDPKLVYLLVEVVKHLGEQYMCKFVLYLVDAQ</sequence>
<evidence type="ECO:0000313" key="1">
    <source>
        <dbReference type="EMBL" id="MPC45723.1"/>
    </source>
</evidence>
<name>A0A5B7FKN6_PORTR</name>
<dbReference type="Proteomes" id="UP000324222">
    <property type="component" value="Unassembled WGS sequence"/>
</dbReference>
<dbReference type="EMBL" id="VSRR010006866">
    <property type="protein sequence ID" value="MPC45723.1"/>
    <property type="molecule type" value="Genomic_DNA"/>
</dbReference>
<dbReference type="AlphaFoldDB" id="A0A5B7FKN6"/>
<protein>
    <submittedName>
        <fullName evidence="1">Uncharacterized protein</fullName>
    </submittedName>
</protein>
<evidence type="ECO:0000313" key="2">
    <source>
        <dbReference type="Proteomes" id="UP000324222"/>
    </source>
</evidence>
<keyword evidence="2" id="KW-1185">Reference proteome</keyword>
<reference evidence="1 2" key="1">
    <citation type="submission" date="2019-05" db="EMBL/GenBank/DDBJ databases">
        <title>Another draft genome of Portunus trituberculatus and its Hox gene families provides insights of decapod evolution.</title>
        <authorList>
            <person name="Jeong J.-H."/>
            <person name="Song I."/>
            <person name="Kim S."/>
            <person name="Choi T."/>
            <person name="Kim D."/>
            <person name="Ryu S."/>
            <person name="Kim W."/>
        </authorList>
    </citation>
    <scope>NUCLEOTIDE SEQUENCE [LARGE SCALE GENOMIC DNA]</scope>
    <source>
        <tissue evidence="1">Muscle</tissue>
    </source>
</reference>
<comment type="caution">
    <text evidence="1">The sequence shown here is derived from an EMBL/GenBank/DDBJ whole genome shotgun (WGS) entry which is preliminary data.</text>
</comment>
<accession>A0A5B7FKN6</accession>
<gene>
    <name evidence="1" type="ORF">E2C01_039430</name>
</gene>
<organism evidence="1 2">
    <name type="scientific">Portunus trituberculatus</name>
    <name type="common">Swimming crab</name>
    <name type="synonym">Neptunus trituberculatus</name>
    <dbReference type="NCBI Taxonomy" id="210409"/>
    <lineage>
        <taxon>Eukaryota</taxon>
        <taxon>Metazoa</taxon>
        <taxon>Ecdysozoa</taxon>
        <taxon>Arthropoda</taxon>
        <taxon>Crustacea</taxon>
        <taxon>Multicrustacea</taxon>
        <taxon>Malacostraca</taxon>
        <taxon>Eumalacostraca</taxon>
        <taxon>Eucarida</taxon>
        <taxon>Decapoda</taxon>
        <taxon>Pleocyemata</taxon>
        <taxon>Brachyura</taxon>
        <taxon>Eubrachyura</taxon>
        <taxon>Portunoidea</taxon>
        <taxon>Portunidae</taxon>
        <taxon>Portuninae</taxon>
        <taxon>Portunus</taxon>
    </lineage>
</organism>
<proteinExistence type="predicted"/>